<keyword evidence="3" id="KW-0964">Secreted</keyword>
<evidence type="ECO:0000256" key="2">
    <source>
        <dbReference type="ARBA" id="ARBA00004613"/>
    </source>
</evidence>
<proteinExistence type="predicted"/>
<name>A0A9W4SQG4_9GLOM</name>
<dbReference type="Proteomes" id="UP001153678">
    <property type="component" value="Unassembled WGS sequence"/>
</dbReference>
<comment type="caution">
    <text evidence="5">The sequence shown here is derived from an EMBL/GenBank/DDBJ whole genome shotgun (WGS) entry which is preliminary data.</text>
</comment>
<evidence type="ECO:0000313" key="6">
    <source>
        <dbReference type="Proteomes" id="UP001153678"/>
    </source>
</evidence>
<comment type="subcellular location">
    <subcellularLocation>
        <location evidence="1">Host cell</location>
    </subcellularLocation>
    <subcellularLocation>
        <location evidence="2">Secreted</location>
    </subcellularLocation>
</comment>
<feature type="domain" description="Crinkler effector protein N-terminal" evidence="4">
    <location>
        <begin position="4"/>
        <end position="121"/>
    </location>
</feature>
<accession>A0A9W4SQG4</accession>
<dbReference type="Pfam" id="PF20147">
    <property type="entry name" value="Crinkler"/>
    <property type="match status" value="1"/>
</dbReference>
<organism evidence="5 6">
    <name type="scientific">Funneliformis geosporum</name>
    <dbReference type="NCBI Taxonomy" id="1117311"/>
    <lineage>
        <taxon>Eukaryota</taxon>
        <taxon>Fungi</taxon>
        <taxon>Fungi incertae sedis</taxon>
        <taxon>Mucoromycota</taxon>
        <taxon>Glomeromycotina</taxon>
        <taxon>Glomeromycetes</taxon>
        <taxon>Glomerales</taxon>
        <taxon>Glomeraceae</taxon>
        <taxon>Funneliformis</taxon>
    </lineage>
</organism>
<dbReference type="GO" id="GO:0043657">
    <property type="term" value="C:host cell"/>
    <property type="evidence" value="ECO:0007669"/>
    <property type="project" value="UniProtKB-SubCell"/>
</dbReference>
<evidence type="ECO:0000256" key="3">
    <source>
        <dbReference type="ARBA" id="ARBA00022525"/>
    </source>
</evidence>
<evidence type="ECO:0000259" key="4">
    <source>
        <dbReference type="Pfam" id="PF20147"/>
    </source>
</evidence>
<evidence type="ECO:0000313" key="5">
    <source>
        <dbReference type="EMBL" id="CAI2176756.1"/>
    </source>
</evidence>
<dbReference type="EMBL" id="CAMKVN010001552">
    <property type="protein sequence ID" value="CAI2176756.1"/>
    <property type="molecule type" value="Genomic_DNA"/>
</dbReference>
<dbReference type="GO" id="GO:0005576">
    <property type="term" value="C:extracellular region"/>
    <property type="evidence" value="ECO:0007669"/>
    <property type="project" value="UniProtKB-SubCell"/>
</dbReference>
<evidence type="ECO:0000256" key="1">
    <source>
        <dbReference type="ARBA" id="ARBA00004340"/>
    </source>
</evidence>
<dbReference type="AlphaFoldDB" id="A0A9W4SQG4"/>
<protein>
    <submittedName>
        <fullName evidence="5">2517_t:CDS:1</fullName>
    </submittedName>
</protein>
<dbReference type="OrthoDB" id="2412099at2759"/>
<reference evidence="5" key="1">
    <citation type="submission" date="2022-08" db="EMBL/GenBank/DDBJ databases">
        <authorList>
            <person name="Kallberg Y."/>
            <person name="Tangrot J."/>
            <person name="Rosling A."/>
        </authorList>
    </citation>
    <scope>NUCLEOTIDE SEQUENCE</scope>
    <source>
        <strain evidence="5">Wild A</strain>
    </source>
</reference>
<dbReference type="InterPro" id="IPR045379">
    <property type="entry name" value="Crinkler_N"/>
</dbReference>
<gene>
    <name evidence="5" type="ORF">FWILDA_LOCUS7742</name>
</gene>
<sequence>MAICLVLCDPVTDTFVIDITPEMYENKLISHIRGLVYSYNVNSFAGIDEKRIKLWKVTISTSDTSRANKKLEILKSLENSRIEIDTVRDLGGVFLPPGEEIRKHFNENEKLASGHIHIIVEPPMPATTTGPLRGVTQVFENIEEVLKKAESHWAKLKDKLVEKFELKEFRVSDHIYKDCINASGIPVIKGKPSFLLHSLPNSDNKEGYIPENILSALLDKVMTQRWLFLMGTSGSGKTRSLYELFCSTYGIYFSLNTGNGSKNNNFGSRDMDKTIEDLGFKLVPNKSQENINIALMYTRAMLLSRLFILTKLLEFHTSSNSTNFTPKQWLLMQLLPLQIHDEDFWISIASDFRNLDPLCQDKLVTEFIKKFQNFVPEQKQLPIAIDESQSAIEKYEKMFPSTNSGNQLRPFFVILLRMVLKLTTMKLCLILSGTGMSFEDIKNFTSSTIAKPNGPSFEDFFFIHDGFYENSEMSNYIQRFLPLNDESMKSIFNIFRGRRRFLVQFLDKSLLDTSSMSRDVNENMEKWQRGAKDFIISTFKESCFPKLREDKEVWNKVMDIVTLSMFSNSAMVVRGGGVIEMVQYGFAQLCDFNGLVSDQDIFQKDVIEVQIAETIPFLAFREYIKEDCHNRNEIEEKLLQNLCSIYYNASCAGFLFEPYLPIALEELFNEKICKEHRLFTDIKNIDKLGLLSYKATIRNLHNSTIFCSKGDMKKFNLLDFLNDPSTAFFMPEKDAGPDLVCIIKFETPDEIVEVPLFLQAKLWTSSPPSNATFATDPNSFYSHGDDPSRIPQLKIELKKKVINCLRTKYHRAYEHGLSWIRFLVVYPAKFNMQSHYIHKERDKPRRSGTAYNLEANELLVIIDHSNAKHFFSSLGLNVLNAVKRVDEKEIDMERPKKRLKLLIKLQILTLAVFSQLKTKITD</sequence>
<keyword evidence="6" id="KW-1185">Reference proteome</keyword>